<gene>
    <name evidence="1" type="ORF">DF185_22300</name>
</gene>
<organism evidence="1 2">
    <name type="scientific">Marinifilum breve</name>
    <dbReference type="NCBI Taxonomy" id="2184082"/>
    <lineage>
        <taxon>Bacteria</taxon>
        <taxon>Pseudomonadati</taxon>
        <taxon>Bacteroidota</taxon>
        <taxon>Bacteroidia</taxon>
        <taxon>Marinilabiliales</taxon>
        <taxon>Marinifilaceae</taxon>
    </lineage>
</organism>
<sequence>MAFTFSIDEKVNKESRACKLKLFILENFKCGEVIFEQVLSFLVLLKTFPRLISVTFQCPQWLLEQSKDR</sequence>
<protein>
    <submittedName>
        <fullName evidence="1">Uncharacterized protein</fullName>
    </submittedName>
</protein>
<dbReference type="EMBL" id="QFLI01000015">
    <property type="protein sequence ID" value="PXX95451.1"/>
    <property type="molecule type" value="Genomic_DNA"/>
</dbReference>
<dbReference type="Proteomes" id="UP000248079">
    <property type="component" value="Unassembled WGS sequence"/>
</dbReference>
<evidence type="ECO:0000313" key="2">
    <source>
        <dbReference type="Proteomes" id="UP000248079"/>
    </source>
</evidence>
<reference evidence="1 2" key="1">
    <citation type="submission" date="2018-05" db="EMBL/GenBank/DDBJ databases">
        <title>Marinifilum breve JC075T sp. nov., a marine bacterium isolated from Yongle Blue Hole in the South China Sea.</title>
        <authorList>
            <person name="Fu T."/>
        </authorList>
    </citation>
    <scope>NUCLEOTIDE SEQUENCE [LARGE SCALE GENOMIC DNA]</scope>
    <source>
        <strain evidence="1 2">JC075</strain>
    </source>
</reference>
<name>A0A2V3ZRX4_9BACT</name>
<evidence type="ECO:0000313" key="1">
    <source>
        <dbReference type="EMBL" id="PXX95451.1"/>
    </source>
</evidence>
<dbReference type="AlphaFoldDB" id="A0A2V3ZRX4"/>
<proteinExistence type="predicted"/>
<accession>A0A2V3ZRX4</accession>
<keyword evidence="2" id="KW-1185">Reference proteome</keyword>
<comment type="caution">
    <text evidence="1">The sequence shown here is derived from an EMBL/GenBank/DDBJ whole genome shotgun (WGS) entry which is preliminary data.</text>
</comment>